<reference evidence="1" key="1">
    <citation type="journal article" date="2021" name="bioRxiv">
        <title>Whole Genome Assembly and Annotation of Northern Wild Rice, Zizania palustris L., Supports a Whole Genome Duplication in the Zizania Genus.</title>
        <authorList>
            <person name="Haas M."/>
            <person name="Kono T."/>
            <person name="Macchietto M."/>
            <person name="Millas R."/>
            <person name="McGilp L."/>
            <person name="Shao M."/>
            <person name="Duquette J."/>
            <person name="Hirsch C.N."/>
            <person name="Kimball J."/>
        </authorList>
    </citation>
    <scope>NUCLEOTIDE SEQUENCE</scope>
    <source>
        <tissue evidence="1">Fresh leaf tissue</tissue>
    </source>
</reference>
<protein>
    <submittedName>
        <fullName evidence="1">Uncharacterized protein</fullName>
    </submittedName>
</protein>
<organism evidence="1 2">
    <name type="scientific">Zizania palustris</name>
    <name type="common">Northern wild rice</name>
    <dbReference type="NCBI Taxonomy" id="103762"/>
    <lineage>
        <taxon>Eukaryota</taxon>
        <taxon>Viridiplantae</taxon>
        <taxon>Streptophyta</taxon>
        <taxon>Embryophyta</taxon>
        <taxon>Tracheophyta</taxon>
        <taxon>Spermatophyta</taxon>
        <taxon>Magnoliopsida</taxon>
        <taxon>Liliopsida</taxon>
        <taxon>Poales</taxon>
        <taxon>Poaceae</taxon>
        <taxon>BOP clade</taxon>
        <taxon>Oryzoideae</taxon>
        <taxon>Oryzeae</taxon>
        <taxon>Zizaniinae</taxon>
        <taxon>Zizania</taxon>
    </lineage>
</organism>
<dbReference type="AlphaFoldDB" id="A0A8J5SY42"/>
<proteinExistence type="predicted"/>
<comment type="caution">
    <text evidence="1">The sequence shown here is derived from an EMBL/GenBank/DDBJ whole genome shotgun (WGS) entry which is preliminary data.</text>
</comment>
<sequence>MCAFRRTVWLRVVLLPPAENHAPLRHRAPHRETCACTPPAMCACRSAARNRHAAEMSVLSPPLDCNKCTAFFPQYTLLLCCMAAKRAKDLSHAAESFSRVKRYSCNQCAEDSHATESHAYYSCCLKPCRLLCAQI</sequence>
<accession>A0A8J5SY42</accession>
<keyword evidence="2" id="KW-1185">Reference proteome</keyword>
<dbReference type="EMBL" id="JAAALK010000284">
    <property type="protein sequence ID" value="KAG8069250.1"/>
    <property type="molecule type" value="Genomic_DNA"/>
</dbReference>
<reference evidence="1" key="2">
    <citation type="submission" date="2021-02" db="EMBL/GenBank/DDBJ databases">
        <authorList>
            <person name="Kimball J.A."/>
            <person name="Haas M.W."/>
            <person name="Macchietto M."/>
            <person name="Kono T."/>
            <person name="Duquette J."/>
            <person name="Shao M."/>
        </authorList>
    </citation>
    <scope>NUCLEOTIDE SEQUENCE</scope>
    <source>
        <tissue evidence="1">Fresh leaf tissue</tissue>
    </source>
</reference>
<dbReference type="Proteomes" id="UP000729402">
    <property type="component" value="Unassembled WGS sequence"/>
</dbReference>
<evidence type="ECO:0000313" key="1">
    <source>
        <dbReference type="EMBL" id="KAG8069250.1"/>
    </source>
</evidence>
<gene>
    <name evidence="1" type="ORF">GUJ93_ZPchr0005g15032</name>
</gene>
<evidence type="ECO:0000313" key="2">
    <source>
        <dbReference type="Proteomes" id="UP000729402"/>
    </source>
</evidence>
<name>A0A8J5SY42_ZIZPA</name>